<protein>
    <submittedName>
        <fullName evidence="6">TetR family transcriptional regulator</fullName>
    </submittedName>
</protein>
<keyword evidence="2 4" id="KW-0238">DNA-binding</keyword>
<accession>A0A8J3YXQ3</accession>
<keyword evidence="1" id="KW-0805">Transcription regulation</keyword>
<gene>
    <name evidence="6" type="ORF">Val02_85910</name>
</gene>
<dbReference type="InterPro" id="IPR023772">
    <property type="entry name" value="DNA-bd_HTH_TetR-type_CS"/>
</dbReference>
<dbReference type="GO" id="GO:0003677">
    <property type="term" value="F:DNA binding"/>
    <property type="evidence" value="ECO:0007669"/>
    <property type="project" value="UniProtKB-UniRule"/>
</dbReference>
<evidence type="ECO:0000256" key="3">
    <source>
        <dbReference type="ARBA" id="ARBA00023163"/>
    </source>
</evidence>
<dbReference type="Pfam" id="PF00440">
    <property type="entry name" value="TetR_N"/>
    <property type="match status" value="1"/>
</dbReference>
<dbReference type="PROSITE" id="PS50977">
    <property type="entry name" value="HTH_TETR_2"/>
    <property type="match status" value="1"/>
</dbReference>
<dbReference type="SUPFAM" id="SSF46689">
    <property type="entry name" value="Homeodomain-like"/>
    <property type="match status" value="1"/>
</dbReference>
<evidence type="ECO:0000259" key="5">
    <source>
        <dbReference type="PROSITE" id="PS50977"/>
    </source>
</evidence>
<dbReference type="Proteomes" id="UP000619260">
    <property type="component" value="Unassembled WGS sequence"/>
</dbReference>
<dbReference type="PROSITE" id="PS01081">
    <property type="entry name" value="HTH_TETR_1"/>
    <property type="match status" value="1"/>
</dbReference>
<proteinExistence type="predicted"/>
<dbReference type="SUPFAM" id="SSF48498">
    <property type="entry name" value="Tetracyclin repressor-like, C-terminal domain"/>
    <property type="match status" value="1"/>
</dbReference>
<evidence type="ECO:0000313" key="7">
    <source>
        <dbReference type="Proteomes" id="UP000619260"/>
    </source>
</evidence>
<dbReference type="AlphaFoldDB" id="A0A8J3YXQ3"/>
<keyword evidence="7" id="KW-1185">Reference proteome</keyword>
<dbReference type="Pfam" id="PF16925">
    <property type="entry name" value="TetR_C_13"/>
    <property type="match status" value="1"/>
</dbReference>
<dbReference type="Gene3D" id="1.10.357.10">
    <property type="entry name" value="Tetracycline Repressor, domain 2"/>
    <property type="match status" value="1"/>
</dbReference>
<dbReference type="InterPro" id="IPR001647">
    <property type="entry name" value="HTH_TetR"/>
</dbReference>
<keyword evidence="3" id="KW-0804">Transcription</keyword>
<feature type="DNA-binding region" description="H-T-H motif" evidence="4">
    <location>
        <begin position="39"/>
        <end position="58"/>
    </location>
</feature>
<organism evidence="6 7">
    <name type="scientific">Virgisporangium aliadipatigenens</name>
    <dbReference type="NCBI Taxonomy" id="741659"/>
    <lineage>
        <taxon>Bacteria</taxon>
        <taxon>Bacillati</taxon>
        <taxon>Actinomycetota</taxon>
        <taxon>Actinomycetes</taxon>
        <taxon>Micromonosporales</taxon>
        <taxon>Micromonosporaceae</taxon>
        <taxon>Virgisporangium</taxon>
    </lineage>
</organism>
<dbReference type="Gene3D" id="1.10.10.60">
    <property type="entry name" value="Homeodomain-like"/>
    <property type="match status" value="1"/>
</dbReference>
<name>A0A8J3YXQ3_9ACTN</name>
<dbReference type="EMBL" id="BOPF01000053">
    <property type="protein sequence ID" value="GIJ51705.1"/>
    <property type="molecule type" value="Genomic_DNA"/>
</dbReference>
<evidence type="ECO:0000256" key="2">
    <source>
        <dbReference type="ARBA" id="ARBA00023125"/>
    </source>
</evidence>
<sequence length="212" mass="23545">MAPSDPPRPRAQARGLRAREAILRTSMTIATVDGLDGLSLSQLAGRLGVSKAGLFAHFTSKEELQLATVEYAVTRFQEKVVAPVLAEPDRMLRLWRAHEVHQAWSVDAEEQPGGCFFTNAQFEFDMRPGPVRDRLIRVLEEWLLFLERLAAAAPLKPDVEPRQLAFTLNTFAIASVHQARLGDADEVNARSRRAALDLLRNAAVDPTVLPEE</sequence>
<reference evidence="6" key="1">
    <citation type="submission" date="2021-01" db="EMBL/GenBank/DDBJ databases">
        <title>Whole genome shotgun sequence of Virgisporangium aliadipatigenens NBRC 105644.</title>
        <authorList>
            <person name="Komaki H."/>
            <person name="Tamura T."/>
        </authorList>
    </citation>
    <scope>NUCLEOTIDE SEQUENCE</scope>
    <source>
        <strain evidence="6">NBRC 105644</strain>
    </source>
</reference>
<dbReference type="InterPro" id="IPR009057">
    <property type="entry name" value="Homeodomain-like_sf"/>
</dbReference>
<dbReference type="InterPro" id="IPR011075">
    <property type="entry name" value="TetR_C"/>
</dbReference>
<evidence type="ECO:0000256" key="4">
    <source>
        <dbReference type="PROSITE-ProRule" id="PRU00335"/>
    </source>
</evidence>
<comment type="caution">
    <text evidence="6">The sequence shown here is derived from an EMBL/GenBank/DDBJ whole genome shotgun (WGS) entry which is preliminary data.</text>
</comment>
<dbReference type="InterPro" id="IPR036271">
    <property type="entry name" value="Tet_transcr_reg_TetR-rel_C_sf"/>
</dbReference>
<dbReference type="PANTHER" id="PTHR47506:SF6">
    <property type="entry name" value="HTH-TYPE TRANSCRIPTIONAL REPRESSOR NEMR"/>
    <property type="match status" value="1"/>
</dbReference>
<feature type="domain" description="HTH tetR-type" evidence="5">
    <location>
        <begin position="16"/>
        <end position="76"/>
    </location>
</feature>
<evidence type="ECO:0000256" key="1">
    <source>
        <dbReference type="ARBA" id="ARBA00023015"/>
    </source>
</evidence>
<dbReference type="PANTHER" id="PTHR47506">
    <property type="entry name" value="TRANSCRIPTIONAL REGULATORY PROTEIN"/>
    <property type="match status" value="1"/>
</dbReference>
<evidence type="ECO:0000313" key="6">
    <source>
        <dbReference type="EMBL" id="GIJ51705.1"/>
    </source>
</evidence>
<dbReference type="RefSeq" id="WP_203905098.1">
    <property type="nucleotide sequence ID" value="NZ_BOPF01000053.1"/>
</dbReference>